<sequence>MKSQIKPYYIRNATLKNFEAKHTKPHATDAKGVAILYRI</sequence>
<accession>A0A0V1GK50</accession>
<dbReference type="Proteomes" id="UP000054805">
    <property type="component" value="Unassembled WGS sequence"/>
</dbReference>
<gene>
    <name evidence="1" type="ORF">T4B_7303</name>
</gene>
<keyword evidence="2" id="KW-1185">Reference proteome</keyword>
<proteinExistence type="predicted"/>
<protein>
    <submittedName>
        <fullName evidence="1">Uncharacterized protein</fullName>
    </submittedName>
</protein>
<reference evidence="1 2" key="1">
    <citation type="submission" date="2015-01" db="EMBL/GenBank/DDBJ databases">
        <title>Evolution of Trichinella species and genotypes.</title>
        <authorList>
            <person name="Korhonen P.K."/>
            <person name="Edoardo P."/>
            <person name="Giuseppe L.R."/>
            <person name="Gasser R.B."/>
        </authorList>
    </citation>
    <scope>NUCLEOTIDE SEQUENCE [LARGE SCALE GENOMIC DNA]</scope>
    <source>
        <strain evidence="1">ISS588</strain>
    </source>
</reference>
<dbReference type="EMBL" id="JYDS01001624">
    <property type="protein sequence ID" value="KRY98634.1"/>
    <property type="molecule type" value="Genomic_DNA"/>
</dbReference>
<dbReference type="AlphaFoldDB" id="A0A0V1GK50"/>
<evidence type="ECO:0000313" key="2">
    <source>
        <dbReference type="Proteomes" id="UP000054805"/>
    </source>
</evidence>
<name>A0A0V1GK50_TRIPS</name>
<comment type="caution">
    <text evidence="1">The sequence shown here is derived from an EMBL/GenBank/DDBJ whole genome shotgun (WGS) entry which is preliminary data.</text>
</comment>
<organism evidence="1 2">
    <name type="scientific">Trichinella pseudospiralis</name>
    <name type="common">Parasitic roundworm</name>
    <dbReference type="NCBI Taxonomy" id="6337"/>
    <lineage>
        <taxon>Eukaryota</taxon>
        <taxon>Metazoa</taxon>
        <taxon>Ecdysozoa</taxon>
        <taxon>Nematoda</taxon>
        <taxon>Enoplea</taxon>
        <taxon>Dorylaimia</taxon>
        <taxon>Trichinellida</taxon>
        <taxon>Trichinellidae</taxon>
        <taxon>Trichinella</taxon>
    </lineage>
</organism>
<evidence type="ECO:0000313" key="1">
    <source>
        <dbReference type="EMBL" id="KRY98634.1"/>
    </source>
</evidence>